<dbReference type="GO" id="GO:0071044">
    <property type="term" value="P:histone mRNA catabolic process"/>
    <property type="evidence" value="ECO:0007669"/>
    <property type="project" value="TreeGrafter"/>
</dbReference>
<evidence type="ECO:0000256" key="1">
    <source>
        <dbReference type="ARBA" id="ARBA00004123"/>
    </source>
</evidence>
<comment type="subcellular location">
    <subcellularLocation>
        <location evidence="1">Nucleus</location>
    </subcellularLocation>
</comment>
<organism evidence="12">
    <name type="scientific">Amphimedon queenslandica</name>
    <name type="common">Sponge</name>
    <dbReference type="NCBI Taxonomy" id="400682"/>
    <lineage>
        <taxon>Eukaryota</taxon>
        <taxon>Metazoa</taxon>
        <taxon>Porifera</taxon>
        <taxon>Demospongiae</taxon>
        <taxon>Heteroscleromorpha</taxon>
        <taxon>Haplosclerida</taxon>
        <taxon>Niphatidae</taxon>
        <taxon>Amphimedon</taxon>
    </lineage>
</organism>
<dbReference type="GO" id="GO:0071039">
    <property type="term" value="P:nuclear polyadenylation-dependent CUT catabolic process"/>
    <property type="evidence" value="ECO:0007669"/>
    <property type="project" value="TreeGrafter"/>
</dbReference>
<reference evidence="12" key="2">
    <citation type="submission" date="2017-05" db="UniProtKB">
        <authorList>
            <consortium name="EnsemblMetazoa"/>
        </authorList>
    </citation>
    <scope>IDENTIFICATION</scope>
</reference>
<evidence type="ECO:0000256" key="2">
    <source>
        <dbReference type="ARBA" id="ARBA00022552"/>
    </source>
</evidence>
<accession>A0A1X7U571</accession>
<evidence type="ECO:0000313" key="12">
    <source>
        <dbReference type="EnsemblMetazoa" id="Aqu2.1.22808_001"/>
    </source>
</evidence>
<keyword evidence="6" id="KW-0269">Exonuclease</keyword>
<protein>
    <recommendedName>
        <fullName evidence="9">Exosome complex component 10 homolog</fullName>
    </recommendedName>
</protein>
<dbReference type="Gene3D" id="1.10.150.80">
    <property type="entry name" value="HRDC domain"/>
    <property type="match status" value="1"/>
</dbReference>
<keyword evidence="5" id="KW-0271">Exosome</keyword>
<dbReference type="STRING" id="400682.A0A1X7U571"/>
<evidence type="ECO:0000256" key="6">
    <source>
        <dbReference type="ARBA" id="ARBA00022839"/>
    </source>
</evidence>
<dbReference type="PROSITE" id="PS50967">
    <property type="entry name" value="HRDC"/>
    <property type="match status" value="1"/>
</dbReference>
<dbReference type="InterPro" id="IPR036397">
    <property type="entry name" value="RNaseH_sf"/>
</dbReference>
<dbReference type="InterPro" id="IPR012337">
    <property type="entry name" value="RNaseH-like_sf"/>
</dbReference>
<dbReference type="InterPro" id="IPR012588">
    <property type="entry name" value="Exosome-assoc_fac_Rrp6_N"/>
</dbReference>
<keyword evidence="3" id="KW-0540">Nuclease</keyword>
<dbReference type="EnsemblMetazoa" id="Aqu2.1.22808_001">
    <property type="protein sequence ID" value="Aqu2.1.22808_001"/>
    <property type="gene ID" value="Aqu2.1.22808"/>
</dbReference>
<dbReference type="GO" id="GO:0071040">
    <property type="term" value="P:nuclear polyadenylation-dependent antisense transcript catabolic process"/>
    <property type="evidence" value="ECO:0007669"/>
    <property type="project" value="TreeGrafter"/>
</dbReference>
<dbReference type="GO" id="GO:0000467">
    <property type="term" value="P:exonucleolytic trimming to generate mature 3'-end of 5.8S rRNA from tricistronic rRNA transcript (SSU-rRNA, 5.8S rRNA, LSU-rRNA)"/>
    <property type="evidence" value="ECO:0007669"/>
    <property type="project" value="InterPro"/>
</dbReference>
<proteinExistence type="inferred from homology"/>
<dbReference type="FunFam" id="1.10.150.80:FF:000001">
    <property type="entry name" value="Putative exosome component 10"/>
    <property type="match status" value="1"/>
</dbReference>
<feature type="compositionally biased region" description="Polar residues" evidence="10">
    <location>
        <begin position="645"/>
        <end position="661"/>
    </location>
</feature>
<dbReference type="InParanoid" id="A0A1X7U571"/>
<dbReference type="eggNOG" id="KOG2206">
    <property type="taxonomic scope" value="Eukaryota"/>
</dbReference>
<feature type="region of interest" description="Disordered" evidence="10">
    <location>
        <begin position="698"/>
        <end position="739"/>
    </location>
</feature>
<keyword evidence="2" id="KW-0698">rRNA processing</keyword>
<dbReference type="InterPro" id="IPR010997">
    <property type="entry name" value="HRDC-like_sf"/>
</dbReference>
<evidence type="ECO:0000259" key="11">
    <source>
        <dbReference type="PROSITE" id="PS50967"/>
    </source>
</evidence>
<evidence type="ECO:0000256" key="4">
    <source>
        <dbReference type="ARBA" id="ARBA00022801"/>
    </source>
</evidence>
<evidence type="ECO:0000256" key="5">
    <source>
        <dbReference type="ARBA" id="ARBA00022835"/>
    </source>
</evidence>
<evidence type="ECO:0000313" key="13">
    <source>
        <dbReference type="Proteomes" id="UP000007879"/>
    </source>
</evidence>
<dbReference type="AlphaFoldDB" id="A0A1X7U571"/>
<comment type="similarity">
    <text evidence="8">Belongs to the exosome component 10/RRP6 family.</text>
</comment>
<evidence type="ECO:0000256" key="8">
    <source>
        <dbReference type="ARBA" id="ARBA00043957"/>
    </source>
</evidence>
<dbReference type="InterPro" id="IPR049559">
    <property type="entry name" value="Rrp6p-like_exo"/>
</dbReference>
<dbReference type="GO" id="GO:0000175">
    <property type="term" value="F:3'-5'-RNA exonuclease activity"/>
    <property type="evidence" value="ECO:0007669"/>
    <property type="project" value="InterPro"/>
</dbReference>
<dbReference type="GO" id="GO:0000166">
    <property type="term" value="F:nucleotide binding"/>
    <property type="evidence" value="ECO:0007669"/>
    <property type="project" value="InterPro"/>
</dbReference>
<dbReference type="GO" id="GO:0071035">
    <property type="term" value="P:nuclear polyadenylation-dependent rRNA catabolic process"/>
    <property type="evidence" value="ECO:0007669"/>
    <property type="project" value="TreeGrafter"/>
</dbReference>
<gene>
    <name evidence="12" type="primary">100633351</name>
</gene>
<feature type="region of interest" description="Disordered" evidence="10">
    <location>
        <begin position="645"/>
        <end position="678"/>
    </location>
</feature>
<dbReference type="Pfam" id="PF01612">
    <property type="entry name" value="DNA_pol_A_exo1"/>
    <property type="match status" value="1"/>
</dbReference>
<feature type="compositionally biased region" description="Polar residues" evidence="10">
    <location>
        <begin position="725"/>
        <end position="739"/>
    </location>
</feature>
<dbReference type="InterPro" id="IPR045092">
    <property type="entry name" value="Rrp6-like"/>
</dbReference>
<dbReference type="GO" id="GO:0003727">
    <property type="term" value="F:single-stranded RNA binding"/>
    <property type="evidence" value="ECO:0007669"/>
    <property type="project" value="TreeGrafter"/>
</dbReference>
<keyword evidence="13" id="KW-1185">Reference proteome</keyword>
<dbReference type="SUPFAM" id="SSF53098">
    <property type="entry name" value="Ribonuclease H-like"/>
    <property type="match status" value="1"/>
</dbReference>
<dbReference type="SUPFAM" id="SSF47819">
    <property type="entry name" value="HRDC-like"/>
    <property type="match status" value="1"/>
</dbReference>
<dbReference type="InterPro" id="IPR044876">
    <property type="entry name" value="HRDC_dom_sf"/>
</dbReference>
<evidence type="ECO:0000256" key="3">
    <source>
        <dbReference type="ARBA" id="ARBA00022722"/>
    </source>
</evidence>
<sequence>MEDLETFSQELLAGSMETIRRSGGLPPEGEDYEYYYNYVGFRTFCNHVGGRINKLIGRILKYEEVPVSWMEFDRNNKTSLESIEEQFENLIEGNDLLIERISGFLDKATSNDKDEPLAPEATETEVTVATWNKKEGEGEGKVVKMWRSNVPRPQSQFKDMIDNSEGPFVPKLREKPNAMKPLPTVYSQLKVPCTLNALIENARKWAELPERLTHPYEYEINNFEVLESQTQIKEPQVYKSLEDTPLIFVNDEGQLLSFINELKGVTEIAIDLEAHSYRSFQGFVCLMQVSTRTTDYIIDTLSLRPHLHLLNEVFTNPNIIKVMHGADWDIPWLQRDFGVYIVNLFDTGQACRTLGLPRYSLAFLLSYCCGVTANKQYQLADWRIRPLPEDMIKYAREDTHYLLYVYDRLRNELIRRSNSQSNLINAVLKNSKEISLKVYKKPAINDESYLKLCKKFNKRNLSHKQLYALKCLYQWRFNVARREDESPGYVLPNHMLFQLCEILPKEPGGILACCNPVPTLIRQQLQEVHDIITTARNIAKQDQLMETDGATITDEVAMETSVSEKQEQDDDDDDDISMRRGQTVNVKPAPTLNLTVSRRGYPDVVSKSHLKMREDYKDTLSQFLPPSTEAAVISPVVFKSRRSEATPTRVTRYQSPPTIDQSPDEGTGGVRFKKPKMSDDILQDSDFKGFDYHSTTFSSVLPTPEPCEGPEIKKPKLIRSKVNKRTYSQKSGTFKTKNK</sequence>
<dbReference type="Proteomes" id="UP000007879">
    <property type="component" value="Unassembled WGS sequence"/>
</dbReference>
<reference evidence="13" key="1">
    <citation type="journal article" date="2010" name="Nature">
        <title>The Amphimedon queenslandica genome and the evolution of animal complexity.</title>
        <authorList>
            <person name="Srivastava M."/>
            <person name="Simakov O."/>
            <person name="Chapman J."/>
            <person name="Fahey B."/>
            <person name="Gauthier M.E."/>
            <person name="Mitros T."/>
            <person name="Richards G.S."/>
            <person name="Conaco C."/>
            <person name="Dacre M."/>
            <person name="Hellsten U."/>
            <person name="Larroux C."/>
            <person name="Putnam N.H."/>
            <person name="Stanke M."/>
            <person name="Adamska M."/>
            <person name="Darling A."/>
            <person name="Degnan S.M."/>
            <person name="Oakley T.H."/>
            <person name="Plachetzki D.C."/>
            <person name="Zhai Y."/>
            <person name="Adamski M."/>
            <person name="Calcino A."/>
            <person name="Cummins S.F."/>
            <person name="Goodstein D.M."/>
            <person name="Harris C."/>
            <person name="Jackson D.J."/>
            <person name="Leys S.P."/>
            <person name="Shu S."/>
            <person name="Woodcroft B.J."/>
            <person name="Vervoort M."/>
            <person name="Kosik K.S."/>
            <person name="Manning G."/>
            <person name="Degnan B.M."/>
            <person name="Rokhsar D.S."/>
        </authorList>
    </citation>
    <scope>NUCLEOTIDE SEQUENCE [LARGE SCALE GENOMIC DNA]</scope>
</reference>
<feature type="domain" description="HRDC" evidence="11">
    <location>
        <begin position="462"/>
        <end position="542"/>
    </location>
</feature>
<dbReference type="InterPro" id="IPR002121">
    <property type="entry name" value="HRDC_dom"/>
</dbReference>
<dbReference type="GO" id="GO:0000176">
    <property type="term" value="C:nuclear exosome (RNase complex)"/>
    <property type="evidence" value="ECO:0007669"/>
    <property type="project" value="InterPro"/>
</dbReference>
<dbReference type="Gene3D" id="3.30.420.10">
    <property type="entry name" value="Ribonuclease H-like superfamily/Ribonuclease H"/>
    <property type="match status" value="1"/>
</dbReference>
<feature type="region of interest" description="Disordered" evidence="10">
    <location>
        <begin position="558"/>
        <end position="578"/>
    </location>
</feature>
<dbReference type="GO" id="GO:0071051">
    <property type="term" value="P:poly(A)-dependent snoRNA 3'-end processing"/>
    <property type="evidence" value="ECO:0007669"/>
    <property type="project" value="TreeGrafter"/>
</dbReference>
<dbReference type="GO" id="GO:0005730">
    <property type="term" value="C:nucleolus"/>
    <property type="evidence" value="ECO:0007669"/>
    <property type="project" value="TreeGrafter"/>
</dbReference>
<keyword evidence="7" id="KW-0539">Nucleus</keyword>
<dbReference type="Pfam" id="PF08066">
    <property type="entry name" value="PMC2NT"/>
    <property type="match status" value="1"/>
</dbReference>
<evidence type="ECO:0000256" key="7">
    <source>
        <dbReference type="ARBA" id="ARBA00023242"/>
    </source>
</evidence>
<dbReference type="PANTHER" id="PTHR12124">
    <property type="entry name" value="POLYMYOSITIS/SCLERODERMA AUTOANTIGEN-RELATED"/>
    <property type="match status" value="1"/>
</dbReference>
<dbReference type="GO" id="GO:0071038">
    <property type="term" value="P:TRAMP-dependent tRNA surveillance pathway"/>
    <property type="evidence" value="ECO:0007669"/>
    <property type="project" value="TreeGrafter"/>
</dbReference>
<dbReference type="OrthoDB" id="2250022at2759"/>
<dbReference type="CDD" id="cd06147">
    <property type="entry name" value="Rrp6p_like_exo"/>
    <property type="match status" value="1"/>
</dbReference>
<keyword evidence="4" id="KW-0378">Hydrolase</keyword>
<dbReference type="FunFam" id="3.30.420.10:FF:000059">
    <property type="entry name" value="Exosome complex exonuclease Rrp6"/>
    <property type="match status" value="1"/>
</dbReference>
<dbReference type="SMART" id="SM00341">
    <property type="entry name" value="HRDC"/>
    <property type="match status" value="1"/>
</dbReference>
<evidence type="ECO:0000256" key="10">
    <source>
        <dbReference type="SAM" id="MobiDB-lite"/>
    </source>
</evidence>
<name>A0A1X7U571_AMPQE</name>
<dbReference type="GO" id="GO:0071036">
    <property type="term" value="P:nuclear polyadenylation-dependent snoRNA catabolic process"/>
    <property type="evidence" value="ECO:0007669"/>
    <property type="project" value="TreeGrafter"/>
</dbReference>
<dbReference type="KEGG" id="aqu:100633351"/>
<dbReference type="InterPro" id="IPR002562">
    <property type="entry name" value="3'-5'_exonuclease_dom"/>
</dbReference>
<evidence type="ECO:0000256" key="9">
    <source>
        <dbReference type="ARBA" id="ARBA00070365"/>
    </source>
</evidence>
<dbReference type="GO" id="GO:0071037">
    <property type="term" value="P:nuclear polyadenylation-dependent snRNA catabolic process"/>
    <property type="evidence" value="ECO:0007669"/>
    <property type="project" value="TreeGrafter"/>
</dbReference>
<dbReference type="Pfam" id="PF00570">
    <property type="entry name" value="HRDC"/>
    <property type="match status" value="1"/>
</dbReference>
<dbReference type="EnsemblMetazoa" id="XM_003388945.2">
    <property type="protein sequence ID" value="XP_003388993.2"/>
    <property type="gene ID" value="LOC100633351"/>
</dbReference>
<feature type="compositionally biased region" description="Basic residues" evidence="10">
    <location>
        <begin position="715"/>
        <end position="724"/>
    </location>
</feature>
<dbReference type="SMART" id="SM00474">
    <property type="entry name" value="35EXOc"/>
    <property type="match status" value="1"/>
</dbReference>
<dbReference type="PANTHER" id="PTHR12124:SF47">
    <property type="entry name" value="EXOSOME COMPONENT 10"/>
    <property type="match status" value="1"/>
</dbReference>